<evidence type="ECO:0000313" key="1">
    <source>
        <dbReference type="EMBL" id="XBS53499.1"/>
    </source>
</evidence>
<dbReference type="InterPro" id="IPR008928">
    <property type="entry name" value="6-hairpin_glycosidase_sf"/>
</dbReference>
<accession>A0AAU7PMB1</accession>
<dbReference type="RefSeq" id="WP_349945528.1">
    <property type="nucleotide sequence ID" value="NZ_CP157940.1"/>
</dbReference>
<protein>
    <submittedName>
        <fullName evidence="1">Glycoside hydrolase family 125 protein</fullName>
    </submittedName>
</protein>
<organism evidence="1">
    <name type="scientific">Lacrimispora sp. BS-2</name>
    <dbReference type="NCBI Taxonomy" id="3151850"/>
    <lineage>
        <taxon>Bacteria</taxon>
        <taxon>Bacillati</taxon>
        <taxon>Bacillota</taxon>
        <taxon>Clostridia</taxon>
        <taxon>Lachnospirales</taxon>
        <taxon>Lachnospiraceae</taxon>
        <taxon>Lacrimispora</taxon>
    </lineage>
</organism>
<sequence length="430" mass="49625">MQKMLEKTPDILLSRGAKLEEEYKKVYPELAPLVKQCFLNTMDTTVKRLDDGSFFVITGDIPAMWLRDSAAQVKPYIKYAGKDRELCQIIKGIIRKQAEMICIDPYANAFNESANGAGHKDDTKLNDSVWERKYEVDSLCAPVYLSWQFWKETGETDIFDEKYLEMLHNILEVFTKEQYHETSEYFFRRTDCVETDTLPMEGNGNPVVYTGMTWSGFRPSDDRCVYGYLIPANMMAVTALTYAEEICRTVYQNEELARNCQKLAGEIREGIEKYGVVHHEKYGDIYAYETDGMGHHILMDDANSPSLLAIPYLGYKDASDEIYRNTRRFILSEDNPYFYSGTYARGIGSPHTPKGFIWHIGLTMQALTSTDRDEILECLRMIAATHAGLNYMHESFNPESPEEFTREWFAWANSIFAELLDQLSIQGFWF</sequence>
<dbReference type="InterPro" id="IPR012341">
    <property type="entry name" value="6hp_glycosidase-like_sf"/>
</dbReference>
<dbReference type="PIRSF" id="PIRSF028846">
    <property type="entry name" value="UCP028846"/>
    <property type="match status" value="1"/>
</dbReference>
<dbReference type="AlphaFoldDB" id="A0AAU7PMB1"/>
<dbReference type="SUPFAM" id="SSF48208">
    <property type="entry name" value="Six-hairpin glycosidases"/>
    <property type="match status" value="1"/>
</dbReference>
<dbReference type="Pfam" id="PF06824">
    <property type="entry name" value="Glyco_hydro_125"/>
    <property type="match status" value="1"/>
</dbReference>
<dbReference type="PANTHER" id="PTHR31047">
    <property type="entry name" value="MEIOTICALLY UP-REGULATED GENE 157 PROTEIN"/>
    <property type="match status" value="1"/>
</dbReference>
<dbReference type="InterPro" id="IPR008313">
    <property type="entry name" value="GH125"/>
</dbReference>
<proteinExistence type="predicted"/>
<dbReference type="SMART" id="SM01149">
    <property type="entry name" value="DUF1237"/>
    <property type="match status" value="1"/>
</dbReference>
<dbReference type="GO" id="GO:0016787">
    <property type="term" value="F:hydrolase activity"/>
    <property type="evidence" value="ECO:0007669"/>
    <property type="project" value="UniProtKB-KW"/>
</dbReference>
<reference evidence="1" key="1">
    <citation type="submission" date="2024-06" db="EMBL/GenBank/DDBJ databases">
        <title>Lacrimispora cavernae sp. nov., a novel anaerobe isolated from bat guano pile inside a cave.</title>
        <authorList>
            <person name="Miller S.L."/>
            <person name="Lu N."/>
            <person name="King J."/>
            <person name="Sankaranarayanan K."/>
            <person name="Lawson P.A."/>
        </authorList>
    </citation>
    <scope>NUCLEOTIDE SEQUENCE</scope>
    <source>
        <strain evidence="1">BS-2</strain>
    </source>
</reference>
<dbReference type="PANTHER" id="PTHR31047:SF0">
    <property type="entry name" value="MEIOTICALLY UP-REGULATED GENE 157 PROTEIN"/>
    <property type="match status" value="1"/>
</dbReference>
<dbReference type="GO" id="GO:0005975">
    <property type="term" value="P:carbohydrate metabolic process"/>
    <property type="evidence" value="ECO:0007669"/>
    <property type="project" value="InterPro"/>
</dbReference>
<name>A0AAU7PMB1_9FIRM</name>
<dbReference type="EMBL" id="CP157940">
    <property type="protein sequence ID" value="XBS53499.1"/>
    <property type="molecule type" value="Genomic_DNA"/>
</dbReference>
<dbReference type="Gene3D" id="1.50.10.10">
    <property type="match status" value="1"/>
</dbReference>
<gene>
    <name evidence="1" type="ORF">ABFV83_17050</name>
</gene>
<keyword evidence="1" id="KW-0378">Hydrolase</keyword>